<evidence type="ECO:0000313" key="9">
    <source>
        <dbReference type="EMBL" id="RIE06299.1"/>
    </source>
</evidence>
<evidence type="ECO:0000256" key="3">
    <source>
        <dbReference type="ARBA" id="ARBA00022960"/>
    </source>
</evidence>
<dbReference type="Pfam" id="PF01098">
    <property type="entry name" value="FTSW_RODA_SPOVE"/>
    <property type="match status" value="1"/>
</dbReference>
<dbReference type="PANTHER" id="PTHR30474">
    <property type="entry name" value="CELL CYCLE PROTEIN"/>
    <property type="match status" value="1"/>
</dbReference>
<proteinExistence type="predicted"/>
<accession>A0A398CYG9</accession>
<dbReference type="GO" id="GO:0005886">
    <property type="term" value="C:plasma membrane"/>
    <property type="evidence" value="ECO:0007669"/>
    <property type="project" value="TreeGrafter"/>
</dbReference>
<comment type="caution">
    <text evidence="9">The sequence shown here is derived from an EMBL/GenBank/DDBJ whole genome shotgun (WGS) entry which is preliminary data.</text>
</comment>
<evidence type="ECO:0000256" key="1">
    <source>
        <dbReference type="ARBA" id="ARBA00004141"/>
    </source>
</evidence>
<keyword evidence="5 8" id="KW-0472">Membrane</keyword>
<dbReference type="AlphaFoldDB" id="A0A398CYG9"/>
<feature type="transmembrane region" description="Helical" evidence="8">
    <location>
        <begin position="116"/>
        <end position="132"/>
    </location>
</feature>
<dbReference type="PROSITE" id="PS00428">
    <property type="entry name" value="FTSW_RODA_SPOVE"/>
    <property type="match status" value="1"/>
</dbReference>
<dbReference type="GO" id="GO:0051301">
    <property type="term" value="P:cell division"/>
    <property type="evidence" value="ECO:0007669"/>
    <property type="project" value="InterPro"/>
</dbReference>
<evidence type="ECO:0000256" key="2">
    <source>
        <dbReference type="ARBA" id="ARBA00022692"/>
    </source>
</evidence>
<feature type="transmembrane region" description="Helical" evidence="8">
    <location>
        <begin position="162"/>
        <end position="179"/>
    </location>
</feature>
<dbReference type="InterPro" id="IPR018365">
    <property type="entry name" value="Cell_cycle_FtsW-rel_CS"/>
</dbReference>
<dbReference type="GO" id="GO:0008360">
    <property type="term" value="P:regulation of cell shape"/>
    <property type="evidence" value="ECO:0007669"/>
    <property type="project" value="UniProtKB-KW"/>
</dbReference>
<feature type="transmembrane region" description="Helical" evidence="8">
    <location>
        <begin position="45"/>
        <end position="66"/>
    </location>
</feature>
<sequence length="369" mass="40377">MKPHRLPLFFLISVLLLIGFSLSTFYVASLAERYTLGHFGSFYSYFQKTLLLLALSLTIAVMLQFLNYRVFRYLAIPAYVIQTGLLVAVLFIGTGMYGSRRWIPIVGSFGLQPSEIQKLVIIFVVALILTLPQKRLNTGLKILLVMAAVVPSVLLVKKEPDLGSASLLLAISVVMLVHFRLTGRQLLVLGLVVALAAGGAWLSLRPYQRTRIETFLNPQADPLGDGYNVIQSIVATGSGGMWGRGIKGSTQATLSFVPVQYADFVFSLVGELFGFAGSALLVLLFIMLLWSTFLVFRSLTDDFARYIVVGIGAMWFLQAAVNMGMSIGLSPVTGIPLPFISYGGSSLLTQVVAASIVVSVYRIRDELRF</sequence>
<reference evidence="9 10" key="1">
    <citation type="submission" date="2018-09" db="EMBL/GenBank/DDBJ databases">
        <title>Discovery and Ecogenomic Context for Candidatus Cryosericales, a Global Caldiserica Order Active in Thawing Permafrost.</title>
        <authorList>
            <person name="Martinez M.A."/>
            <person name="Woodcroft B.J."/>
            <person name="Ignacio Espinoza J.C."/>
            <person name="Zayed A."/>
            <person name="Singleton C.M."/>
            <person name="Boyd J."/>
            <person name="Li Y.-F."/>
            <person name="Purvine S."/>
            <person name="Maughan H."/>
            <person name="Hodgkins S.B."/>
            <person name="Anderson D."/>
            <person name="Sederholm M."/>
            <person name="Temperton B."/>
            <person name="Saleska S.R."/>
            <person name="Tyson G.W."/>
            <person name="Rich V.I."/>
        </authorList>
    </citation>
    <scope>NUCLEOTIDE SEQUENCE [LARGE SCALE GENOMIC DNA]</scope>
    <source>
        <strain evidence="9 10">SMC7</strain>
    </source>
</reference>
<dbReference type="Proteomes" id="UP000266328">
    <property type="component" value="Unassembled WGS sequence"/>
</dbReference>
<keyword evidence="2 8" id="KW-0812">Transmembrane</keyword>
<name>A0A398CYG9_9BACT</name>
<feature type="transmembrane region" description="Helical" evidence="8">
    <location>
        <begin position="272"/>
        <end position="296"/>
    </location>
</feature>
<keyword evidence="4 8" id="KW-1133">Transmembrane helix</keyword>
<feature type="transmembrane region" description="Helical" evidence="8">
    <location>
        <begin position="139"/>
        <end position="156"/>
    </location>
</feature>
<dbReference type="EMBL" id="QXIS01000016">
    <property type="protein sequence ID" value="RIE06299.1"/>
    <property type="molecule type" value="Genomic_DNA"/>
</dbReference>
<comment type="subcellular location">
    <subcellularLocation>
        <location evidence="1">Membrane</location>
        <topology evidence="1">Multi-pass membrane protein</topology>
    </subcellularLocation>
</comment>
<evidence type="ECO:0000256" key="7">
    <source>
        <dbReference type="ARBA" id="ARBA00033270"/>
    </source>
</evidence>
<gene>
    <name evidence="9" type="ORF">SMC7_03030</name>
</gene>
<dbReference type="RefSeq" id="WP_119088901.1">
    <property type="nucleotide sequence ID" value="NZ_QXIS01000016.1"/>
</dbReference>
<feature type="transmembrane region" description="Helical" evidence="8">
    <location>
        <begin position="339"/>
        <end position="361"/>
    </location>
</feature>
<protein>
    <recommendedName>
        <fullName evidence="7">Cell wall polymerase</fullName>
    </recommendedName>
    <alternativeName>
        <fullName evidence="6">Peptidoglycan polymerase</fullName>
    </alternativeName>
</protein>
<keyword evidence="10" id="KW-1185">Reference proteome</keyword>
<dbReference type="GO" id="GO:0015648">
    <property type="term" value="F:lipid-linked peptidoglycan transporter activity"/>
    <property type="evidence" value="ECO:0007669"/>
    <property type="project" value="TreeGrafter"/>
</dbReference>
<feature type="transmembrane region" description="Helical" evidence="8">
    <location>
        <begin position="303"/>
        <end position="327"/>
    </location>
</feature>
<dbReference type="PANTHER" id="PTHR30474:SF1">
    <property type="entry name" value="PEPTIDOGLYCAN GLYCOSYLTRANSFERASE MRDB"/>
    <property type="match status" value="1"/>
</dbReference>
<dbReference type="GO" id="GO:0032153">
    <property type="term" value="C:cell division site"/>
    <property type="evidence" value="ECO:0007669"/>
    <property type="project" value="TreeGrafter"/>
</dbReference>
<evidence type="ECO:0000256" key="8">
    <source>
        <dbReference type="SAM" id="Phobius"/>
    </source>
</evidence>
<evidence type="ECO:0000256" key="5">
    <source>
        <dbReference type="ARBA" id="ARBA00023136"/>
    </source>
</evidence>
<organism evidence="9 10">
    <name type="scientific">Candidatus Cryosericum terrychapinii</name>
    <dbReference type="NCBI Taxonomy" id="2290919"/>
    <lineage>
        <taxon>Bacteria</taxon>
        <taxon>Pseudomonadati</taxon>
        <taxon>Caldisericota/Cryosericota group</taxon>
        <taxon>Candidatus Cryosericota</taxon>
        <taxon>Candidatus Cryosericia</taxon>
        <taxon>Candidatus Cryosericales</taxon>
        <taxon>Candidatus Cryosericaceae</taxon>
        <taxon>Candidatus Cryosericum</taxon>
    </lineage>
</organism>
<evidence type="ECO:0000256" key="4">
    <source>
        <dbReference type="ARBA" id="ARBA00022989"/>
    </source>
</evidence>
<keyword evidence="3" id="KW-0133">Cell shape</keyword>
<evidence type="ECO:0000313" key="10">
    <source>
        <dbReference type="Proteomes" id="UP000266328"/>
    </source>
</evidence>
<dbReference type="InterPro" id="IPR001182">
    <property type="entry name" value="FtsW/RodA"/>
</dbReference>
<feature type="transmembrane region" description="Helical" evidence="8">
    <location>
        <begin position="73"/>
        <end position="96"/>
    </location>
</feature>
<dbReference type="OrthoDB" id="9768187at2"/>
<feature type="transmembrane region" description="Helical" evidence="8">
    <location>
        <begin position="186"/>
        <end position="204"/>
    </location>
</feature>
<evidence type="ECO:0000256" key="6">
    <source>
        <dbReference type="ARBA" id="ARBA00032370"/>
    </source>
</evidence>